<dbReference type="AlphaFoldDB" id="A0A9W4DCZ2"/>
<feature type="compositionally biased region" description="Basic and acidic residues" evidence="7">
    <location>
        <begin position="35"/>
        <end position="47"/>
    </location>
</feature>
<dbReference type="GO" id="GO:0005634">
    <property type="term" value="C:nucleus"/>
    <property type="evidence" value="ECO:0007669"/>
    <property type="project" value="UniProtKB-SubCell"/>
</dbReference>
<dbReference type="GO" id="GO:0051382">
    <property type="term" value="P:kinetochore assembly"/>
    <property type="evidence" value="ECO:0007669"/>
    <property type="project" value="InterPro"/>
</dbReference>
<feature type="domain" description="Mif2/CENP-C cupin" evidence="8">
    <location>
        <begin position="529"/>
        <end position="613"/>
    </location>
</feature>
<dbReference type="GO" id="GO:0051315">
    <property type="term" value="P:attachment of mitotic spindle microtubules to kinetochore"/>
    <property type="evidence" value="ECO:0007669"/>
    <property type="project" value="TreeGrafter"/>
</dbReference>
<evidence type="ECO:0000256" key="1">
    <source>
        <dbReference type="ARBA" id="ARBA00004123"/>
    </source>
</evidence>
<organism evidence="10 11">
    <name type="scientific">Blumeria graminis f. sp. triticale</name>
    <dbReference type="NCBI Taxonomy" id="1689686"/>
    <lineage>
        <taxon>Eukaryota</taxon>
        <taxon>Fungi</taxon>
        <taxon>Dikarya</taxon>
        <taxon>Ascomycota</taxon>
        <taxon>Pezizomycotina</taxon>
        <taxon>Leotiomycetes</taxon>
        <taxon>Erysiphales</taxon>
        <taxon>Erysiphaceae</taxon>
        <taxon>Blumeria</taxon>
    </lineage>
</organism>
<comment type="subcellular location">
    <subcellularLocation>
        <location evidence="1">Nucleus</location>
    </subcellularLocation>
</comment>
<dbReference type="PANTHER" id="PTHR16684:SF11">
    <property type="entry name" value="CENTROMERE PROTEIN C"/>
    <property type="match status" value="1"/>
</dbReference>
<dbReference type="GO" id="GO:0051455">
    <property type="term" value="P:spindle attachment to meiosis I kinetochore"/>
    <property type="evidence" value="ECO:0007669"/>
    <property type="project" value="TreeGrafter"/>
</dbReference>
<feature type="region of interest" description="Disordered" evidence="7">
    <location>
        <begin position="99"/>
        <end position="385"/>
    </location>
</feature>
<evidence type="ECO:0000313" key="10">
    <source>
        <dbReference type="EMBL" id="CAD6505560.1"/>
    </source>
</evidence>
<protein>
    <recommendedName>
        <fullName evidence="6">CENP-C homolog</fullName>
    </recommendedName>
</protein>
<evidence type="ECO:0000256" key="7">
    <source>
        <dbReference type="SAM" id="MobiDB-lite"/>
    </source>
</evidence>
<dbReference type="GO" id="GO:0000776">
    <property type="term" value="C:kinetochore"/>
    <property type="evidence" value="ECO:0007669"/>
    <property type="project" value="InterPro"/>
</dbReference>
<feature type="compositionally biased region" description="Acidic residues" evidence="7">
    <location>
        <begin position="469"/>
        <end position="481"/>
    </location>
</feature>
<dbReference type="Proteomes" id="UP000683417">
    <property type="component" value="Unassembled WGS sequence"/>
</dbReference>
<feature type="compositionally biased region" description="Basic and acidic residues" evidence="7">
    <location>
        <begin position="248"/>
        <end position="261"/>
    </location>
</feature>
<evidence type="ECO:0000259" key="8">
    <source>
        <dbReference type="Pfam" id="PF11699"/>
    </source>
</evidence>
<dbReference type="Pfam" id="PF15624">
    <property type="entry name" value="Mif2_N"/>
    <property type="match status" value="1"/>
</dbReference>
<comment type="caution">
    <text evidence="10">The sequence shown here is derived from an EMBL/GenBank/DDBJ whole genome shotgun (WGS) entry which is preliminary data.</text>
</comment>
<evidence type="ECO:0000256" key="4">
    <source>
        <dbReference type="ARBA" id="ARBA00023242"/>
    </source>
</evidence>
<dbReference type="Pfam" id="PF11699">
    <property type="entry name" value="CENP-C_C"/>
    <property type="match status" value="1"/>
</dbReference>
<dbReference type="InterPro" id="IPR028386">
    <property type="entry name" value="CENP-C/Mif2/cnp3"/>
</dbReference>
<dbReference type="InterPro" id="IPR028929">
    <property type="entry name" value="Mif2_N"/>
</dbReference>
<comment type="similarity">
    <text evidence="2">Belongs to the CENP-C/MIF2 family.</text>
</comment>
<accession>A0A9W4DCZ2</accession>
<evidence type="ECO:0000256" key="3">
    <source>
        <dbReference type="ARBA" id="ARBA00023125"/>
    </source>
</evidence>
<reference evidence="10" key="1">
    <citation type="submission" date="2020-10" db="EMBL/GenBank/DDBJ databases">
        <authorList>
            <person name="Muller C M."/>
        </authorList>
    </citation>
    <scope>NUCLEOTIDE SEQUENCE</scope>
    <source>
        <strain evidence="10">THUN-12</strain>
    </source>
</reference>
<evidence type="ECO:0000256" key="6">
    <source>
        <dbReference type="ARBA" id="ARBA00075033"/>
    </source>
</evidence>
<keyword evidence="4" id="KW-0539">Nucleus</keyword>
<feature type="compositionally biased region" description="Polar residues" evidence="7">
    <location>
        <begin position="155"/>
        <end position="201"/>
    </location>
</feature>
<sequence length="624" mass="69550">MAPSNQNPKRKAKENQFPFDLGVKGRKTGLTLPELGERDEHGLEPMDHLFSSPEKSKSPNVESKQVDVTISEEEDMELVESTTPGRVLVLAERQKLGARLPPPRANSPIKTFLQSPARRNPSILPASSPFKGSIVKPRTASRTVSLQKKLELSRTKQPANKNRTAAAEQSSKQSTPRDLSPEIFQNSRLAKRTSASQASNHKATRDEVQNNILTNEDSSSPLSSDYDSEVDEALNQSADLPQIELNIEPEKSKKSRAKEPEPTNNIAEKSRRKGKGRTNSATVGEPEQSDSREILPNADKLDGPVSPTNKYKRPNKSSHKNKRSSNSQDDEHADTEIPEKKKKKVASKVKPQLIAKKTAVNGAGSSKGPRGPPLPKSKGLLILRRETPEENHGILKTRFGRNSIKPLAFWSNEKVEFEEGELSTKDLTADFAGRNIKHVIRAEEIPYPTKKQKSKSQSQKVRKRKLAEDPETDVEEDIEPWEADPGRIIADVRNWDPDEQSGSANDEREEEIALSSAAIITRDIANATFRFAKTITLPFFGAGMVDLPPGSEKKQKNSRKMQMAFFVFYGKVQVTINDNVFRISKGGMWQVPRGNFYGIQNDYDKPARIFFSQGCENEDETTEA</sequence>
<evidence type="ECO:0000256" key="2">
    <source>
        <dbReference type="ARBA" id="ARBA00010291"/>
    </source>
</evidence>
<evidence type="ECO:0000313" key="11">
    <source>
        <dbReference type="Proteomes" id="UP000683417"/>
    </source>
</evidence>
<name>A0A9W4DCZ2_BLUGR</name>
<feature type="compositionally biased region" description="Basic residues" evidence="7">
    <location>
        <begin position="450"/>
        <end position="465"/>
    </location>
</feature>
<evidence type="ECO:0000256" key="5">
    <source>
        <dbReference type="ARBA" id="ARBA00057947"/>
    </source>
</evidence>
<dbReference type="CDD" id="cd06993">
    <property type="entry name" value="cupin_CENP-C_C"/>
    <property type="match status" value="1"/>
</dbReference>
<dbReference type="PANTHER" id="PTHR16684">
    <property type="entry name" value="CENTROMERE PROTEIN C"/>
    <property type="match status" value="1"/>
</dbReference>
<feature type="region of interest" description="Disordered" evidence="7">
    <location>
        <begin position="447"/>
        <end position="481"/>
    </location>
</feature>
<gene>
    <name evidence="10" type="ORF">BGTH12_LOCUS6918</name>
</gene>
<proteinExistence type="inferred from homology"/>
<feature type="region of interest" description="Disordered" evidence="7">
    <location>
        <begin position="1"/>
        <end position="64"/>
    </location>
</feature>
<dbReference type="InterPro" id="IPR025974">
    <property type="entry name" value="Mif2/CENP-C_cupin"/>
</dbReference>
<dbReference type="FunFam" id="2.60.120.10:FF:000033">
    <property type="entry name" value="Centromere protein C 1"/>
    <property type="match status" value="1"/>
</dbReference>
<feature type="domain" description="Mif2 N-terminal" evidence="9">
    <location>
        <begin position="19"/>
        <end position="135"/>
    </location>
</feature>
<keyword evidence="3" id="KW-0238">DNA-binding</keyword>
<comment type="function">
    <text evidence="5">Component of the kinetochore, a multiprotein complex that assembles on centromeric DNA and attaches chromosomes to spindle microtubules, mediating chromosome segregation and sister chromatid segregation during meiosis and mitosis. Component of the inner kinetochore constitutive centromere-associated network (CCAN), which serves as a structural platform for outer kinetochore assembly.</text>
</comment>
<evidence type="ECO:0000259" key="9">
    <source>
        <dbReference type="Pfam" id="PF15624"/>
    </source>
</evidence>
<dbReference type="GO" id="GO:0019237">
    <property type="term" value="F:centromeric DNA binding"/>
    <property type="evidence" value="ECO:0007669"/>
    <property type="project" value="InterPro"/>
</dbReference>
<dbReference type="EMBL" id="CAJHIT010000009">
    <property type="protein sequence ID" value="CAD6505560.1"/>
    <property type="molecule type" value="Genomic_DNA"/>
</dbReference>
<feature type="compositionally biased region" description="Basic residues" evidence="7">
    <location>
        <begin position="310"/>
        <end position="323"/>
    </location>
</feature>